<dbReference type="EMBL" id="KN832978">
    <property type="protein sequence ID" value="KIM87898.1"/>
    <property type="molecule type" value="Genomic_DNA"/>
</dbReference>
<dbReference type="AlphaFoldDB" id="A0A0C3BN42"/>
<dbReference type="HOGENOM" id="CLU_2427814_0_0_1"/>
<evidence type="ECO:0000313" key="1">
    <source>
        <dbReference type="EMBL" id="KIM87898.1"/>
    </source>
</evidence>
<reference evidence="2" key="2">
    <citation type="submission" date="2015-01" db="EMBL/GenBank/DDBJ databases">
        <title>Evolutionary Origins and Diversification of the Mycorrhizal Mutualists.</title>
        <authorList>
            <consortium name="DOE Joint Genome Institute"/>
            <consortium name="Mycorrhizal Genomics Consortium"/>
            <person name="Kohler A."/>
            <person name="Kuo A."/>
            <person name="Nagy L.G."/>
            <person name="Floudas D."/>
            <person name="Copeland A."/>
            <person name="Barry K.W."/>
            <person name="Cichocki N."/>
            <person name="Veneault-Fourrey C."/>
            <person name="LaButti K."/>
            <person name="Lindquist E.A."/>
            <person name="Lipzen A."/>
            <person name="Lundell T."/>
            <person name="Morin E."/>
            <person name="Murat C."/>
            <person name="Riley R."/>
            <person name="Ohm R."/>
            <person name="Sun H."/>
            <person name="Tunlid A."/>
            <person name="Henrissat B."/>
            <person name="Grigoriev I.V."/>
            <person name="Hibbett D.S."/>
            <person name="Martin F."/>
        </authorList>
    </citation>
    <scope>NUCLEOTIDE SEQUENCE [LARGE SCALE GENOMIC DNA]</scope>
    <source>
        <strain evidence="2">F 1598</strain>
    </source>
</reference>
<keyword evidence="2" id="KW-1185">Reference proteome</keyword>
<organism evidence="1 2">
    <name type="scientific">Piloderma croceum (strain F 1598)</name>
    <dbReference type="NCBI Taxonomy" id="765440"/>
    <lineage>
        <taxon>Eukaryota</taxon>
        <taxon>Fungi</taxon>
        <taxon>Dikarya</taxon>
        <taxon>Basidiomycota</taxon>
        <taxon>Agaricomycotina</taxon>
        <taxon>Agaricomycetes</taxon>
        <taxon>Agaricomycetidae</taxon>
        <taxon>Atheliales</taxon>
        <taxon>Atheliaceae</taxon>
        <taxon>Piloderma</taxon>
    </lineage>
</organism>
<dbReference type="Proteomes" id="UP000054166">
    <property type="component" value="Unassembled WGS sequence"/>
</dbReference>
<evidence type="ECO:0000313" key="2">
    <source>
        <dbReference type="Proteomes" id="UP000054166"/>
    </source>
</evidence>
<sequence>MKVVMITDKTADIIARVLVTYALLRPTQKTISACAIETWSFGQYIHEDKPSTCIRLPGEALPASLQSRAGCYGIAVVGPRRHIVSERTVSA</sequence>
<protein>
    <submittedName>
        <fullName evidence="1">Uncharacterized protein</fullName>
    </submittedName>
</protein>
<gene>
    <name evidence="1" type="ORF">PILCRDRAFT_264576</name>
</gene>
<proteinExistence type="predicted"/>
<name>A0A0C3BN42_PILCF</name>
<accession>A0A0C3BN42</accession>
<reference evidence="1 2" key="1">
    <citation type="submission" date="2014-04" db="EMBL/GenBank/DDBJ databases">
        <authorList>
            <consortium name="DOE Joint Genome Institute"/>
            <person name="Kuo A."/>
            <person name="Tarkka M."/>
            <person name="Buscot F."/>
            <person name="Kohler A."/>
            <person name="Nagy L.G."/>
            <person name="Floudas D."/>
            <person name="Copeland A."/>
            <person name="Barry K.W."/>
            <person name="Cichocki N."/>
            <person name="Veneault-Fourrey C."/>
            <person name="LaButti K."/>
            <person name="Lindquist E.A."/>
            <person name="Lipzen A."/>
            <person name="Lundell T."/>
            <person name="Morin E."/>
            <person name="Murat C."/>
            <person name="Sun H."/>
            <person name="Tunlid A."/>
            <person name="Henrissat B."/>
            <person name="Grigoriev I.V."/>
            <person name="Hibbett D.S."/>
            <person name="Martin F."/>
            <person name="Nordberg H.P."/>
            <person name="Cantor M.N."/>
            <person name="Hua S.X."/>
        </authorList>
    </citation>
    <scope>NUCLEOTIDE SEQUENCE [LARGE SCALE GENOMIC DNA]</scope>
    <source>
        <strain evidence="1 2">F 1598</strain>
    </source>
</reference>
<dbReference type="InParanoid" id="A0A0C3BN42"/>